<sequence length="251" mass="24789">MTIRPSNGPSLREVTVIGTSVLLITSLQYETLCGSGTEAVVNTKRNLLSGQKETASGVATVGNLGVAPQKITGSSDRAGRDRARFGGPGTCLNSQAAEHMCLQAEQQAGMATPVSRSAISRACGSEPFSSWIAAGQQGVDGLDDGADVVGGASGATEDAPGLQLCEGAFSGGSEPCVVSVELLVVGGLFAVVVVGGAEGGAGSLVGTVCEGEDLPGEAGLDDGCGAGPRSGPGCGPVPRGRTAAVCRRDGR</sequence>
<evidence type="ECO:0000313" key="2">
    <source>
        <dbReference type="EMBL" id="GHG23896.1"/>
    </source>
</evidence>
<reference evidence="2" key="1">
    <citation type="journal article" date="2014" name="Int. J. Syst. Evol. Microbiol.">
        <title>Complete genome sequence of Corynebacterium casei LMG S-19264T (=DSM 44701T), isolated from a smear-ripened cheese.</title>
        <authorList>
            <consortium name="US DOE Joint Genome Institute (JGI-PGF)"/>
            <person name="Walter F."/>
            <person name="Albersmeier A."/>
            <person name="Kalinowski J."/>
            <person name="Ruckert C."/>
        </authorList>
    </citation>
    <scope>NUCLEOTIDE SEQUENCE</scope>
    <source>
        <strain evidence="2">JCM 4122</strain>
    </source>
</reference>
<proteinExistence type="predicted"/>
<reference evidence="2" key="2">
    <citation type="submission" date="2020-09" db="EMBL/GenBank/DDBJ databases">
        <authorList>
            <person name="Sun Q."/>
            <person name="Ohkuma M."/>
        </authorList>
    </citation>
    <scope>NUCLEOTIDE SEQUENCE</scope>
    <source>
        <strain evidence="2">JCM 4122</strain>
    </source>
</reference>
<dbReference type="Proteomes" id="UP000632849">
    <property type="component" value="Unassembled WGS sequence"/>
</dbReference>
<feature type="compositionally biased region" description="Gly residues" evidence="1">
    <location>
        <begin position="222"/>
        <end position="234"/>
    </location>
</feature>
<accession>A0A919BY85</accession>
<evidence type="ECO:0000313" key="3">
    <source>
        <dbReference type="Proteomes" id="UP000632849"/>
    </source>
</evidence>
<keyword evidence="3" id="KW-1185">Reference proteome</keyword>
<organism evidence="2 3">
    <name type="scientific">Streptomyces filamentosus</name>
    <name type="common">Streptomyces roseosporus</name>
    <dbReference type="NCBI Taxonomy" id="67294"/>
    <lineage>
        <taxon>Bacteria</taxon>
        <taxon>Bacillati</taxon>
        <taxon>Actinomycetota</taxon>
        <taxon>Actinomycetes</taxon>
        <taxon>Kitasatosporales</taxon>
        <taxon>Streptomycetaceae</taxon>
        <taxon>Streptomyces</taxon>
    </lineage>
</organism>
<name>A0A919BY85_STRFL</name>
<protein>
    <submittedName>
        <fullName evidence="2">Uncharacterized protein</fullName>
    </submittedName>
</protein>
<evidence type="ECO:0000256" key="1">
    <source>
        <dbReference type="SAM" id="MobiDB-lite"/>
    </source>
</evidence>
<gene>
    <name evidence="2" type="ORF">GCM10017667_69240</name>
</gene>
<dbReference type="EMBL" id="BNBE01000004">
    <property type="protein sequence ID" value="GHG23896.1"/>
    <property type="molecule type" value="Genomic_DNA"/>
</dbReference>
<feature type="region of interest" description="Disordered" evidence="1">
    <location>
        <begin position="220"/>
        <end position="241"/>
    </location>
</feature>
<dbReference type="AlphaFoldDB" id="A0A919BY85"/>
<comment type="caution">
    <text evidence="2">The sequence shown here is derived from an EMBL/GenBank/DDBJ whole genome shotgun (WGS) entry which is preliminary data.</text>
</comment>